<keyword evidence="3" id="KW-1185">Reference proteome</keyword>
<reference evidence="3" key="2">
    <citation type="submission" date="2015-01" db="EMBL/GenBank/DDBJ databases">
        <title>Evolutionary Origins and Diversification of the Mycorrhizal Mutualists.</title>
        <authorList>
            <consortium name="DOE Joint Genome Institute"/>
            <consortium name="Mycorrhizal Genomics Consortium"/>
            <person name="Kohler A."/>
            <person name="Kuo A."/>
            <person name="Nagy L.G."/>
            <person name="Floudas D."/>
            <person name="Copeland A."/>
            <person name="Barry K.W."/>
            <person name="Cichocki N."/>
            <person name="Veneault-Fourrey C."/>
            <person name="LaButti K."/>
            <person name="Lindquist E.A."/>
            <person name="Lipzen A."/>
            <person name="Lundell T."/>
            <person name="Morin E."/>
            <person name="Murat C."/>
            <person name="Riley R."/>
            <person name="Ohm R."/>
            <person name="Sun H."/>
            <person name="Tunlid A."/>
            <person name="Henrissat B."/>
            <person name="Grigoriev I.V."/>
            <person name="Hibbett D.S."/>
            <person name="Martin F."/>
        </authorList>
    </citation>
    <scope>NUCLEOTIDE SEQUENCE [LARGE SCALE GENOMIC DNA]</scope>
    <source>
        <strain evidence="3">Zn</strain>
    </source>
</reference>
<protein>
    <recommendedName>
        <fullName evidence="4">Reverse transcriptase domain-containing protein</fullName>
    </recommendedName>
</protein>
<feature type="non-terminal residue" evidence="2">
    <location>
        <position position="1"/>
    </location>
</feature>
<keyword evidence="1" id="KW-0732">Signal</keyword>
<organism evidence="2 3">
    <name type="scientific">Oidiodendron maius (strain Zn)</name>
    <dbReference type="NCBI Taxonomy" id="913774"/>
    <lineage>
        <taxon>Eukaryota</taxon>
        <taxon>Fungi</taxon>
        <taxon>Dikarya</taxon>
        <taxon>Ascomycota</taxon>
        <taxon>Pezizomycotina</taxon>
        <taxon>Leotiomycetes</taxon>
        <taxon>Leotiomycetes incertae sedis</taxon>
        <taxon>Myxotrichaceae</taxon>
        <taxon>Oidiodendron</taxon>
    </lineage>
</organism>
<dbReference type="EMBL" id="KN832880">
    <property type="protein sequence ID" value="KIM98209.1"/>
    <property type="molecule type" value="Genomic_DNA"/>
</dbReference>
<feature type="chain" id="PRO_5002165212" description="Reverse transcriptase domain-containing protein" evidence="1">
    <location>
        <begin position="19"/>
        <end position="59"/>
    </location>
</feature>
<accession>A0A0C3H4E2</accession>
<sequence length="59" mass="6951">SPLLLILFLLYIASLYKALEKYRNLTIIGFIDDTNLLVASRNVQENYQRLEGVFKVYKR</sequence>
<evidence type="ECO:0000313" key="2">
    <source>
        <dbReference type="EMBL" id="KIM98209.1"/>
    </source>
</evidence>
<evidence type="ECO:0000256" key="1">
    <source>
        <dbReference type="SAM" id="SignalP"/>
    </source>
</evidence>
<evidence type="ECO:0000313" key="3">
    <source>
        <dbReference type="Proteomes" id="UP000054321"/>
    </source>
</evidence>
<evidence type="ECO:0008006" key="4">
    <source>
        <dbReference type="Google" id="ProtNLM"/>
    </source>
</evidence>
<dbReference type="HOGENOM" id="CLU_2967330_0_0_1"/>
<feature type="signal peptide" evidence="1">
    <location>
        <begin position="1"/>
        <end position="18"/>
    </location>
</feature>
<reference evidence="2 3" key="1">
    <citation type="submission" date="2014-04" db="EMBL/GenBank/DDBJ databases">
        <authorList>
            <consortium name="DOE Joint Genome Institute"/>
            <person name="Kuo A."/>
            <person name="Martino E."/>
            <person name="Perotto S."/>
            <person name="Kohler A."/>
            <person name="Nagy L.G."/>
            <person name="Floudas D."/>
            <person name="Copeland A."/>
            <person name="Barry K.W."/>
            <person name="Cichocki N."/>
            <person name="Veneault-Fourrey C."/>
            <person name="LaButti K."/>
            <person name="Lindquist E.A."/>
            <person name="Lipzen A."/>
            <person name="Lundell T."/>
            <person name="Morin E."/>
            <person name="Murat C."/>
            <person name="Sun H."/>
            <person name="Tunlid A."/>
            <person name="Henrissat B."/>
            <person name="Grigoriev I.V."/>
            <person name="Hibbett D.S."/>
            <person name="Martin F."/>
            <person name="Nordberg H.P."/>
            <person name="Cantor M.N."/>
            <person name="Hua S.X."/>
        </authorList>
    </citation>
    <scope>NUCLEOTIDE SEQUENCE [LARGE SCALE GENOMIC DNA]</scope>
    <source>
        <strain evidence="2 3">Zn</strain>
    </source>
</reference>
<gene>
    <name evidence="2" type="ORF">OIDMADRAFT_128804</name>
</gene>
<proteinExistence type="predicted"/>
<dbReference type="Proteomes" id="UP000054321">
    <property type="component" value="Unassembled WGS sequence"/>
</dbReference>
<name>A0A0C3H4E2_OIDMZ</name>
<dbReference type="InParanoid" id="A0A0C3H4E2"/>
<dbReference type="AlphaFoldDB" id="A0A0C3H4E2"/>